<reference evidence="8" key="2">
    <citation type="journal article" date="2006" name="RNA">
        <title>Hybrid E. coli--Mitochondrial ribonuclease P RNAs are catalytically active.</title>
        <authorList>
            <person name="Seif E."/>
            <person name="Cadieux A."/>
            <person name="Lang B.F."/>
        </authorList>
    </citation>
    <scope>NUCLEOTIDE SEQUENCE</scope>
    <source>
        <strain evidence="8">ATCC 50422</strain>
    </source>
</reference>
<evidence type="ECO:0000256" key="5">
    <source>
        <dbReference type="ARBA" id="ARBA00022967"/>
    </source>
</evidence>
<dbReference type="SUPFAM" id="SSF52540">
    <property type="entry name" value="P-loop containing nucleoside triphosphate hydrolases"/>
    <property type="match status" value="1"/>
</dbReference>
<dbReference type="PANTHER" id="PTHR43499">
    <property type="entry name" value="ABC TRANSPORTER I FAMILY MEMBER 1"/>
    <property type="match status" value="1"/>
</dbReference>
<dbReference type="RefSeq" id="YP_007890702.1">
    <property type="nucleotide sequence ID" value="NC_021127.1"/>
</dbReference>
<dbReference type="InterPro" id="IPR003439">
    <property type="entry name" value="ABC_transporter-like_ATP-bd"/>
</dbReference>
<dbReference type="PANTHER" id="PTHR43499:SF1">
    <property type="entry name" value="ABC TRANSPORTER I FAMILY MEMBER 1"/>
    <property type="match status" value="1"/>
</dbReference>
<dbReference type="AlphaFoldDB" id="M4QA08"/>
<gene>
    <name evidence="8" type="primary">ccmA</name>
</gene>
<dbReference type="InterPro" id="IPR017871">
    <property type="entry name" value="ABC_transporter-like_CS"/>
</dbReference>
<reference evidence="8" key="3">
    <citation type="journal article" date="2013" name="Genome Biol. Evol.">
        <title>Strikingly bacteria-like and gene-rich mitochondrial genomes throughout jakobid protists.</title>
        <authorList>
            <person name="Burger G."/>
            <person name="Gray M.W."/>
            <person name="Forget L."/>
            <person name="Lang B.F."/>
        </authorList>
    </citation>
    <scope>NUCLEOTIDE SEQUENCE</scope>
    <source>
        <strain evidence="8">ATCC 50422</strain>
    </source>
</reference>
<dbReference type="PROSITE" id="PS50893">
    <property type="entry name" value="ABC_TRANSPORTER_2"/>
    <property type="match status" value="1"/>
</dbReference>
<dbReference type="PROSITE" id="PS00211">
    <property type="entry name" value="ABC_TRANSPORTER_1"/>
    <property type="match status" value="1"/>
</dbReference>
<dbReference type="GO" id="GO:0005524">
    <property type="term" value="F:ATP binding"/>
    <property type="evidence" value="ECO:0007669"/>
    <property type="project" value="UniProtKB-KW"/>
</dbReference>
<dbReference type="EMBL" id="KC353355">
    <property type="protein sequence ID" value="AGH24196.1"/>
    <property type="molecule type" value="Genomic_DNA"/>
</dbReference>
<keyword evidence="2" id="KW-0547">Nucleotide-binding</keyword>
<dbReference type="InterPro" id="IPR027417">
    <property type="entry name" value="P-loop_NTPase"/>
</dbReference>
<organism evidence="8">
    <name type="scientific">Jakoba libera</name>
    <name type="common">Flagellate</name>
    <name type="synonym">Cryptobia libera</name>
    <dbReference type="NCBI Taxonomy" id="143017"/>
    <lineage>
        <taxon>Eukaryota</taxon>
        <taxon>Discoba</taxon>
        <taxon>Jakobida</taxon>
        <taxon>Histionina</taxon>
        <taxon>Jakobidae</taxon>
        <taxon>Jakoba</taxon>
    </lineage>
</organism>
<accession>M4QA08</accession>
<geneLocation type="mitochondrion" evidence="8"/>
<evidence type="ECO:0000256" key="6">
    <source>
        <dbReference type="ARBA" id="ARBA00023136"/>
    </source>
</evidence>
<reference evidence="8" key="1">
    <citation type="journal article" date="2004" name="RNA">
        <title>Mitochondrial 3' tRNA editing in the jakobid Seculamonas ecuadoriensis: a novel mechanism and implications for tRNA processing.</title>
        <authorList>
            <person name="Leigh J."/>
            <person name="Lang B.F."/>
        </authorList>
    </citation>
    <scope>NUCLEOTIDE SEQUENCE</scope>
    <source>
        <strain evidence="8">ATCC 50422</strain>
    </source>
</reference>
<dbReference type="Pfam" id="PF00005">
    <property type="entry name" value="ABC_tran"/>
    <property type="match status" value="1"/>
</dbReference>
<sequence length="221" mass="25144">MKFTISQTKVSQFQSFSLSSPGFSNLHPLFSTHFQLPQIHLTIMNGSLIHIKGKNGTGKSTLFQVLLDLLPVNSGKRQLLDINHLKLSSVSHYFSCSTLPELGIGLNKESLLWTITTTSLRSLSWQLLQENLHLFELYHLQNYPLKELSLGQKNRFQLLLLSLSTKPIWILDEPTIGLDDKWTDFFYRLVSLHRQKGGIVLLATHQEMSTIQTTSLNLNTL</sequence>
<evidence type="ECO:0000256" key="4">
    <source>
        <dbReference type="ARBA" id="ARBA00022840"/>
    </source>
</evidence>
<keyword evidence="6" id="KW-0472">Membrane</keyword>
<evidence type="ECO:0000259" key="7">
    <source>
        <dbReference type="PROSITE" id="PS50893"/>
    </source>
</evidence>
<keyword evidence="4 8" id="KW-0067">ATP-binding</keyword>
<evidence type="ECO:0000256" key="3">
    <source>
        <dbReference type="ARBA" id="ARBA00022748"/>
    </source>
</evidence>
<evidence type="ECO:0000256" key="2">
    <source>
        <dbReference type="ARBA" id="ARBA00022741"/>
    </source>
</evidence>
<evidence type="ECO:0000313" key="8">
    <source>
        <dbReference type="EMBL" id="AGH24196.1"/>
    </source>
</evidence>
<dbReference type="GeneID" id="15333134"/>
<protein>
    <submittedName>
        <fullName evidence="8">ABC transporter ATP-binding subunit</fullName>
    </submittedName>
</protein>
<keyword evidence="1" id="KW-0813">Transport</keyword>
<dbReference type="GO" id="GO:0016887">
    <property type="term" value="F:ATP hydrolysis activity"/>
    <property type="evidence" value="ECO:0007669"/>
    <property type="project" value="InterPro"/>
</dbReference>
<proteinExistence type="predicted"/>
<keyword evidence="3" id="KW-0201">Cytochrome c-type biogenesis</keyword>
<dbReference type="InterPro" id="IPR005895">
    <property type="entry name" value="ABC_transptr_haem_export_CcmA"/>
</dbReference>
<keyword evidence="8" id="KW-0496">Mitochondrion</keyword>
<feature type="domain" description="ABC transporter" evidence="7">
    <location>
        <begin position="21"/>
        <end position="221"/>
    </location>
</feature>
<dbReference type="GO" id="GO:0017004">
    <property type="term" value="P:cytochrome complex assembly"/>
    <property type="evidence" value="ECO:0007669"/>
    <property type="project" value="UniProtKB-KW"/>
</dbReference>
<keyword evidence="5" id="KW-1278">Translocase</keyword>
<name>M4QA08_JAKLI</name>
<dbReference type="Gene3D" id="3.40.50.300">
    <property type="entry name" value="P-loop containing nucleotide triphosphate hydrolases"/>
    <property type="match status" value="1"/>
</dbReference>
<evidence type="ECO:0000256" key="1">
    <source>
        <dbReference type="ARBA" id="ARBA00022448"/>
    </source>
</evidence>
<dbReference type="GO" id="GO:0022857">
    <property type="term" value="F:transmembrane transporter activity"/>
    <property type="evidence" value="ECO:0007669"/>
    <property type="project" value="InterPro"/>
</dbReference>